<comment type="similarity">
    <text evidence="1">Belongs to the DNA/RNA non-specific endonuclease family.</text>
</comment>
<keyword evidence="3" id="KW-0255">Endonuclease</keyword>
<dbReference type="InterPro" id="IPR044929">
    <property type="entry name" value="DNA/RNA_non-sp_Endonuclease_sf"/>
</dbReference>
<evidence type="ECO:0000256" key="3">
    <source>
        <dbReference type="ARBA" id="ARBA00022759"/>
    </source>
</evidence>
<reference evidence="7 8" key="1">
    <citation type="submission" date="2015-07" db="EMBL/GenBank/DDBJ databases">
        <title>The genome of Dufourea novaeangliae.</title>
        <authorList>
            <person name="Pan H."/>
            <person name="Kapheim K."/>
        </authorList>
    </citation>
    <scope>NUCLEOTIDE SEQUENCE [LARGE SCALE GENOMIC DNA]</scope>
    <source>
        <strain evidence="7">0120121106</strain>
        <tissue evidence="7">Whole body</tissue>
    </source>
</reference>
<dbReference type="Proteomes" id="UP000076502">
    <property type="component" value="Unassembled WGS sequence"/>
</dbReference>
<keyword evidence="5" id="KW-0479">Metal-binding</keyword>
<feature type="binding site" evidence="5">
    <location>
        <position position="244"/>
    </location>
    <ligand>
        <name>Mg(2+)</name>
        <dbReference type="ChEBI" id="CHEBI:18420"/>
        <note>catalytic</note>
    </ligand>
</feature>
<gene>
    <name evidence="7" type="ORF">WN55_11134</name>
</gene>
<feature type="non-terminal residue" evidence="7">
    <location>
        <position position="1"/>
    </location>
</feature>
<dbReference type="PANTHER" id="PTHR13966:SF19">
    <property type="entry name" value="NUCLEASE EXOG, MITOCHONDRIAL"/>
    <property type="match status" value="1"/>
</dbReference>
<evidence type="ECO:0000256" key="5">
    <source>
        <dbReference type="PIRSR" id="PIRSR640255-2"/>
    </source>
</evidence>
<dbReference type="InterPro" id="IPR044925">
    <property type="entry name" value="His-Me_finger_sf"/>
</dbReference>
<dbReference type="InterPro" id="IPR001604">
    <property type="entry name" value="Endo_G_ENPP1-like_dom"/>
</dbReference>
<accession>A0A154PC42</accession>
<dbReference type="InterPro" id="IPR040255">
    <property type="entry name" value="Non-specific_endonuclease"/>
</dbReference>
<dbReference type="AlphaFoldDB" id="A0A154PC42"/>
<protein>
    <recommendedName>
        <fullName evidence="6">DNA/RNA non-specific endonuclease/pyrophosphatase/phosphodiesterase domain-containing protein</fullName>
    </recommendedName>
</protein>
<dbReference type="GO" id="GO:0005743">
    <property type="term" value="C:mitochondrial inner membrane"/>
    <property type="evidence" value="ECO:0007669"/>
    <property type="project" value="TreeGrafter"/>
</dbReference>
<feature type="domain" description="DNA/RNA non-specific endonuclease/pyrophosphatase/phosphodiesterase" evidence="6">
    <location>
        <begin position="126"/>
        <end position="371"/>
    </location>
</feature>
<organism evidence="7 8">
    <name type="scientific">Dufourea novaeangliae</name>
    <name type="common">Sweat bee</name>
    <dbReference type="NCBI Taxonomy" id="178035"/>
    <lineage>
        <taxon>Eukaryota</taxon>
        <taxon>Metazoa</taxon>
        <taxon>Ecdysozoa</taxon>
        <taxon>Arthropoda</taxon>
        <taxon>Hexapoda</taxon>
        <taxon>Insecta</taxon>
        <taxon>Pterygota</taxon>
        <taxon>Neoptera</taxon>
        <taxon>Endopterygota</taxon>
        <taxon>Hymenoptera</taxon>
        <taxon>Apocrita</taxon>
        <taxon>Aculeata</taxon>
        <taxon>Apoidea</taxon>
        <taxon>Anthophila</taxon>
        <taxon>Halictidae</taxon>
        <taxon>Rophitinae</taxon>
        <taxon>Dufourea</taxon>
    </lineage>
</organism>
<evidence type="ECO:0000313" key="8">
    <source>
        <dbReference type="Proteomes" id="UP000076502"/>
    </source>
</evidence>
<dbReference type="FunFam" id="3.40.570.10:FF:000007">
    <property type="entry name" value="Alkaline nuclease"/>
    <property type="match status" value="1"/>
</dbReference>
<dbReference type="GO" id="GO:0000014">
    <property type="term" value="F:single-stranded DNA endodeoxyribonuclease activity"/>
    <property type="evidence" value="ECO:0007669"/>
    <property type="project" value="TreeGrafter"/>
</dbReference>
<dbReference type="SUPFAM" id="SSF54060">
    <property type="entry name" value="His-Me finger endonucleases"/>
    <property type="match status" value="1"/>
</dbReference>
<evidence type="ECO:0000256" key="1">
    <source>
        <dbReference type="ARBA" id="ARBA00010052"/>
    </source>
</evidence>
<proteinExistence type="inferred from homology"/>
<evidence type="ECO:0000259" key="6">
    <source>
        <dbReference type="SMART" id="SM00892"/>
    </source>
</evidence>
<dbReference type="STRING" id="178035.A0A154PC42"/>
<keyword evidence="8" id="KW-1185">Reference proteome</keyword>
<keyword evidence="2" id="KW-0540">Nuclease</keyword>
<name>A0A154PC42_DUFNO</name>
<dbReference type="GO" id="GO:0004521">
    <property type="term" value="F:RNA endonuclease activity"/>
    <property type="evidence" value="ECO:0007669"/>
    <property type="project" value="TreeGrafter"/>
</dbReference>
<dbReference type="EMBL" id="KQ434869">
    <property type="protein sequence ID" value="KZC09391.1"/>
    <property type="molecule type" value="Genomic_DNA"/>
</dbReference>
<dbReference type="PANTHER" id="PTHR13966">
    <property type="entry name" value="ENDONUCLEASE RELATED"/>
    <property type="match status" value="1"/>
</dbReference>
<dbReference type="Gene3D" id="3.40.570.10">
    <property type="entry name" value="Extracellular Endonuclease, subunit A"/>
    <property type="match status" value="1"/>
</dbReference>
<evidence type="ECO:0000256" key="2">
    <source>
        <dbReference type="ARBA" id="ARBA00022722"/>
    </source>
</evidence>
<sequence length="388" mass="44077">VQAQCSVSIGYGNNGDLKEPQPLILKEHDKDFLYPNKDELRTVALNTGDSIYVACPGKGNHINGVNDQEARVICRNQKLFVLAGQERTFSSITCVYKPEISTRIMPRNCLGSYTSLAIGFQLRDKFLPTIEVCRNDNTYETYYTKFQLSNNIKHYQQGYPRQVQPNWRQETHFNGMDMSRLYNRDVQSSAIGNSLGFGKPDSRVNAQQYLSRGHLTAKTDFLYGRQQDTTFTYLNAAPQWATFNNKNWNNLESAVRNLAATRRLDLTIFTGVHGEMTMSDVHGQQRKITVFESGSKKPMLVPRFFWKVVYDAANKKGTAFVGLNDPFISSTSTTPDLFLCDNIIQSSRIPWLSLESSLVSGYVYACPVDSLRRKIQRIPPMDVKDILI</sequence>
<dbReference type="GO" id="GO:0005634">
    <property type="term" value="C:nucleus"/>
    <property type="evidence" value="ECO:0007669"/>
    <property type="project" value="TreeGrafter"/>
</dbReference>
<feature type="active site" description="Proton acceptor" evidence="4">
    <location>
        <position position="214"/>
    </location>
</feature>
<keyword evidence="3" id="KW-0378">Hydrolase</keyword>
<dbReference type="GO" id="GO:0046872">
    <property type="term" value="F:metal ion binding"/>
    <property type="evidence" value="ECO:0007669"/>
    <property type="project" value="UniProtKB-KW"/>
</dbReference>
<evidence type="ECO:0000256" key="4">
    <source>
        <dbReference type="PIRSR" id="PIRSR640255-1"/>
    </source>
</evidence>
<dbReference type="GO" id="GO:0006309">
    <property type="term" value="P:apoptotic DNA fragmentation"/>
    <property type="evidence" value="ECO:0007669"/>
    <property type="project" value="TreeGrafter"/>
</dbReference>
<dbReference type="SMART" id="SM00892">
    <property type="entry name" value="Endonuclease_NS"/>
    <property type="match status" value="1"/>
</dbReference>
<dbReference type="Pfam" id="PF01223">
    <property type="entry name" value="Endonuclease_NS"/>
    <property type="match status" value="1"/>
</dbReference>
<dbReference type="GO" id="GO:0003676">
    <property type="term" value="F:nucleic acid binding"/>
    <property type="evidence" value="ECO:0007669"/>
    <property type="project" value="InterPro"/>
</dbReference>
<evidence type="ECO:0000313" key="7">
    <source>
        <dbReference type="EMBL" id="KZC09391.1"/>
    </source>
</evidence>